<dbReference type="PANTHER" id="PTHR11360:SF284">
    <property type="entry name" value="EG:103B4.3 PROTEIN-RELATED"/>
    <property type="match status" value="1"/>
</dbReference>
<dbReference type="Proteomes" id="UP000187283">
    <property type="component" value="Unassembled WGS sequence"/>
</dbReference>
<feature type="domain" description="Major facilitator superfamily (MFS) profile" evidence="4">
    <location>
        <begin position="1"/>
        <end position="210"/>
    </location>
</feature>
<evidence type="ECO:0000256" key="1">
    <source>
        <dbReference type="ARBA" id="ARBA00004141"/>
    </source>
</evidence>
<feature type="transmembrane region" description="Helical" evidence="3">
    <location>
        <begin position="75"/>
        <end position="93"/>
    </location>
</feature>
<protein>
    <submittedName>
        <fullName evidence="6">Monocarboxylate transporter 9</fullName>
    </submittedName>
</protein>
<name>A0A1R1X9K8_9FUNG</name>
<dbReference type="AlphaFoldDB" id="A0A1R1X9K8"/>
<dbReference type="InterPro" id="IPR011701">
    <property type="entry name" value="MFS"/>
</dbReference>
<dbReference type="EMBL" id="LSSN01004558">
    <property type="protein sequence ID" value="OMJ11317.1"/>
    <property type="molecule type" value="Genomic_DNA"/>
</dbReference>
<comment type="subcellular location">
    <subcellularLocation>
        <location evidence="1">Membrane</location>
        <topology evidence="1">Multi-pass membrane protein</topology>
    </subcellularLocation>
</comment>
<evidence type="ECO:0000313" key="5">
    <source>
        <dbReference type="EMBL" id="OMJ07044.1"/>
    </source>
</evidence>
<evidence type="ECO:0000256" key="3">
    <source>
        <dbReference type="SAM" id="Phobius"/>
    </source>
</evidence>
<feature type="transmembrane region" description="Helical" evidence="3">
    <location>
        <begin position="105"/>
        <end position="124"/>
    </location>
</feature>
<keyword evidence="3" id="KW-1133">Transmembrane helix</keyword>
<comment type="caution">
    <text evidence="6">The sequence shown here is derived from an EMBL/GenBank/DDBJ whole genome shotgun (WGS) entry which is preliminary data.</text>
</comment>
<dbReference type="PANTHER" id="PTHR11360">
    <property type="entry name" value="MONOCARBOXYLATE TRANSPORTER"/>
    <property type="match status" value="1"/>
</dbReference>
<comment type="similarity">
    <text evidence="2">Belongs to the major facilitator superfamily. Monocarboxylate porter (TC 2.A.1.13) family.</text>
</comment>
<dbReference type="Pfam" id="PF07690">
    <property type="entry name" value="MFS_1"/>
    <property type="match status" value="1"/>
</dbReference>
<dbReference type="PROSITE" id="PS50850">
    <property type="entry name" value="MFS"/>
    <property type="match status" value="1"/>
</dbReference>
<evidence type="ECO:0000313" key="6">
    <source>
        <dbReference type="EMBL" id="OMJ11317.1"/>
    </source>
</evidence>
<accession>A0A1R1X9K8</accession>
<dbReference type="GO" id="GO:0022857">
    <property type="term" value="F:transmembrane transporter activity"/>
    <property type="evidence" value="ECO:0007669"/>
    <property type="project" value="InterPro"/>
</dbReference>
<evidence type="ECO:0000259" key="4">
    <source>
        <dbReference type="PROSITE" id="PS50850"/>
    </source>
</evidence>
<dbReference type="InterPro" id="IPR020846">
    <property type="entry name" value="MFS_dom"/>
</dbReference>
<keyword evidence="3" id="KW-0812">Transmembrane</keyword>
<keyword evidence="7" id="KW-1185">Reference proteome</keyword>
<proteinExistence type="inferred from homology"/>
<dbReference type="InterPro" id="IPR050327">
    <property type="entry name" value="Proton-linked_MCT"/>
</dbReference>
<organism evidence="6 7">
    <name type="scientific">Smittium culicis</name>
    <dbReference type="NCBI Taxonomy" id="133412"/>
    <lineage>
        <taxon>Eukaryota</taxon>
        <taxon>Fungi</taxon>
        <taxon>Fungi incertae sedis</taxon>
        <taxon>Zoopagomycota</taxon>
        <taxon>Kickxellomycotina</taxon>
        <taxon>Harpellomycetes</taxon>
        <taxon>Harpellales</taxon>
        <taxon>Legeriomycetaceae</taxon>
        <taxon>Smittium</taxon>
    </lineage>
</organism>
<dbReference type="GO" id="GO:0016020">
    <property type="term" value="C:membrane"/>
    <property type="evidence" value="ECO:0007669"/>
    <property type="project" value="UniProtKB-SubCell"/>
</dbReference>
<dbReference type="SUPFAM" id="SSF103473">
    <property type="entry name" value="MFS general substrate transporter"/>
    <property type="match status" value="1"/>
</dbReference>
<gene>
    <name evidence="5" type="ORF">AYI70_g12466</name>
    <name evidence="6" type="ORF">AYI70_g9807</name>
</gene>
<dbReference type="OrthoDB" id="6509908at2759"/>
<feature type="transmembrane region" description="Helical" evidence="3">
    <location>
        <begin position="37"/>
        <end position="55"/>
    </location>
</feature>
<dbReference type="Gene3D" id="1.20.1250.20">
    <property type="entry name" value="MFS general substrate transporter like domains"/>
    <property type="match status" value="1"/>
</dbReference>
<sequence length="210" mass="22809">MKNSPYVKLIELYFDEEEMEKTENTIVKPDCKEGWKIAACSFICVFMSHGVNNAFPIYHTEYVTKEFPNVSPTKVAWIVTLATSFTLFSGIISGRVVGYVGAKNLSLLGTVIGFISFIASSLSTSIESLVIFQGVLFGIGSGLVFSCAISVTATWFDKSLGLALGIVGSGSGLGGILMSENNWVALFDIDRSFIVFSEASCKTMQRNIVF</sequence>
<dbReference type="EMBL" id="LSSN01006136">
    <property type="protein sequence ID" value="OMJ07044.1"/>
    <property type="molecule type" value="Genomic_DNA"/>
</dbReference>
<dbReference type="InterPro" id="IPR036259">
    <property type="entry name" value="MFS_trans_sf"/>
</dbReference>
<keyword evidence="3" id="KW-0472">Membrane</keyword>
<feature type="transmembrane region" description="Helical" evidence="3">
    <location>
        <begin position="160"/>
        <end position="178"/>
    </location>
</feature>
<feature type="transmembrane region" description="Helical" evidence="3">
    <location>
        <begin position="130"/>
        <end position="153"/>
    </location>
</feature>
<evidence type="ECO:0000313" key="7">
    <source>
        <dbReference type="Proteomes" id="UP000187283"/>
    </source>
</evidence>
<reference evidence="6 7" key="1">
    <citation type="submission" date="2017-01" db="EMBL/GenBank/DDBJ databases">
        <authorList>
            <person name="Mah S.A."/>
            <person name="Swanson W.J."/>
            <person name="Moy G.W."/>
            <person name="Vacquier V.D."/>
        </authorList>
    </citation>
    <scope>NUCLEOTIDE SEQUENCE [LARGE SCALE GENOMIC DNA]</scope>
    <source>
        <strain evidence="6 7">GSMNP</strain>
    </source>
</reference>
<evidence type="ECO:0000256" key="2">
    <source>
        <dbReference type="ARBA" id="ARBA00006727"/>
    </source>
</evidence>